<feature type="non-terminal residue" evidence="2">
    <location>
        <position position="1"/>
    </location>
</feature>
<name>A0A8S1JEI9_9CHLO</name>
<dbReference type="AlphaFoldDB" id="A0A8S1JEI9"/>
<feature type="transmembrane region" description="Helical" evidence="1">
    <location>
        <begin position="24"/>
        <end position="45"/>
    </location>
</feature>
<reference evidence="2" key="1">
    <citation type="submission" date="2020-12" db="EMBL/GenBank/DDBJ databases">
        <authorList>
            <person name="Iha C."/>
        </authorList>
    </citation>
    <scope>NUCLEOTIDE SEQUENCE</scope>
</reference>
<evidence type="ECO:0000313" key="2">
    <source>
        <dbReference type="EMBL" id="CAD7704167.1"/>
    </source>
</evidence>
<evidence type="ECO:0000256" key="1">
    <source>
        <dbReference type="SAM" id="Phobius"/>
    </source>
</evidence>
<organism evidence="2 3">
    <name type="scientific">Ostreobium quekettii</name>
    <dbReference type="NCBI Taxonomy" id="121088"/>
    <lineage>
        <taxon>Eukaryota</taxon>
        <taxon>Viridiplantae</taxon>
        <taxon>Chlorophyta</taxon>
        <taxon>core chlorophytes</taxon>
        <taxon>Ulvophyceae</taxon>
        <taxon>TCBD clade</taxon>
        <taxon>Bryopsidales</taxon>
        <taxon>Ostreobineae</taxon>
        <taxon>Ostreobiaceae</taxon>
        <taxon>Ostreobium</taxon>
    </lineage>
</organism>
<evidence type="ECO:0000313" key="3">
    <source>
        <dbReference type="Proteomes" id="UP000708148"/>
    </source>
</evidence>
<keyword evidence="1" id="KW-1133">Transmembrane helix</keyword>
<gene>
    <name evidence="2" type="ORF">OSTQU699_LOCUS9524</name>
</gene>
<dbReference type="OrthoDB" id="10456477at2759"/>
<keyword evidence="1" id="KW-0812">Transmembrane</keyword>
<dbReference type="EMBL" id="CAJHUC010002673">
    <property type="protein sequence ID" value="CAD7704167.1"/>
    <property type="molecule type" value="Genomic_DNA"/>
</dbReference>
<dbReference type="Proteomes" id="UP000708148">
    <property type="component" value="Unassembled WGS sequence"/>
</dbReference>
<protein>
    <submittedName>
        <fullName evidence="2">Uncharacterized protein</fullName>
    </submittedName>
</protein>
<accession>A0A8S1JEI9</accession>
<keyword evidence="1" id="KW-0472">Membrane</keyword>
<sequence length="56" mass="6476">ERQERQMAHGVEPNRDVFMGYGSLVYALVGVHIIAFLTWVVLLVWTPPKKAQEHKE</sequence>
<keyword evidence="3" id="KW-1185">Reference proteome</keyword>
<comment type="caution">
    <text evidence="2">The sequence shown here is derived from an EMBL/GenBank/DDBJ whole genome shotgun (WGS) entry which is preliminary data.</text>
</comment>
<proteinExistence type="predicted"/>